<keyword evidence="2" id="KW-1185">Reference proteome</keyword>
<feature type="region of interest" description="Disordered" evidence="1">
    <location>
        <begin position="1"/>
        <end position="27"/>
    </location>
</feature>
<reference evidence="2" key="1">
    <citation type="submission" date="2013-12" db="EMBL/GenBank/DDBJ databases">
        <authorList>
            <person name="Aslett M."/>
        </authorList>
    </citation>
    <scope>NUCLEOTIDE SEQUENCE [LARGE SCALE GENOMIC DNA]</scope>
    <source>
        <strain evidence="2">Lindley</strain>
    </source>
</reference>
<dbReference type="Proteomes" id="UP000050741">
    <property type="component" value="Unassembled WGS sequence"/>
</dbReference>
<dbReference type="WBParaSite" id="GPLIN_001124100">
    <property type="protein sequence ID" value="GPLIN_001124100"/>
    <property type="gene ID" value="GPLIN_001124100"/>
</dbReference>
<evidence type="ECO:0000256" key="1">
    <source>
        <dbReference type="SAM" id="MobiDB-lite"/>
    </source>
</evidence>
<evidence type="ECO:0000313" key="3">
    <source>
        <dbReference type="WBParaSite" id="GPLIN_001124100"/>
    </source>
</evidence>
<dbReference type="AlphaFoldDB" id="A0A183CED7"/>
<reference evidence="2" key="2">
    <citation type="submission" date="2014-05" db="EMBL/GenBank/DDBJ databases">
        <title>The genome and life-stage specific transcriptomes of Globodera pallida elucidate key aspects of plant parasitism by a cyst nematode.</title>
        <authorList>
            <person name="Cotton J.A."/>
            <person name="Lilley C.J."/>
            <person name="Jones L.M."/>
            <person name="Kikuchi T."/>
            <person name="Reid A.J."/>
            <person name="Thorpe P."/>
            <person name="Tsai I.J."/>
            <person name="Beasley H."/>
            <person name="Blok V."/>
            <person name="Cock P.J.A."/>
            <person name="Van den Akker S.E."/>
            <person name="Holroyd N."/>
            <person name="Hunt M."/>
            <person name="Mantelin S."/>
            <person name="Naghra H."/>
            <person name="Pain A."/>
            <person name="Palomares-Rius J.E."/>
            <person name="Zarowiecki M."/>
            <person name="Berriman M."/>
            <person name="Jones J.T."/>
            <person name="Urwin P.E."/>
        </authorList>
    </citation>
    <scope>NUCLEOTIDE SEQUENCE [LARGE SCALE GENOMIC DNA]</scope>
    <source>
        <strain evidence="2">Lindley</strain>
    </source>
</reference>
<name>A0A183CED7_GLOPA</name>
<accession>A0A183CED7</accession>
<proteinExistence type="predicted"/>
<reference evidence="3" key="3">
    <citation type="submission" date="2016-06" db="UniProtKB">
        <authorList>
            <consortium name="WormBaseParasite"/>
        </authorList>
    </citation>
    <scope>IDENTIFICATION</scope>
</reference>
<feature type="compositionally biased region" description="Acidic residues" evidence="1">
    <location>
        <begin position="1"/>
        <end position="18"/>
    </location>
</feature>
<organism evidence="2 3">
    <name type="scientific">Globodera pallida</name>
    <name type="common">Potato cyst nematode worm</name>
    <name type="synonym">Heterodera pallida</name>
    <dbReference type="NCBI Taxonomy" id="36090"/>
    <lineage>
        <taxon>Eukaryota</taxon>
        <taxon>Metazoa</taxon>
        <taxon>Ecdysozoa</taxon>
        <taxon>Nematoda</taxon>
        <taxon>Chromadorea</taxon>
        <taxon>Rhabditida</taxon>
        <taxon>Tylenchina</taxon>
        <taxon>Tylenchomorpha</taxon>
        <taxon>Tylenchoidea</taxon>
        <taxon>Heteroderidae</taxon>
        <taxon>Heteroderinae</taxon>
        <taxon>Globodera</taxon>
    </lineage>
</organism>
<evidence type="ECO:0000313" key="2">
    <source>
        <dbReference type="Proteomes" id="UP000050741"/>
    </source>
</evidence>
<sequence>MSLEDGPEGELPQEEERDIEQPPTRTIRKSAKGQIEELAMAVMPARIMVSAEVIEGILGAMPTTTIMDAEGTTTGIAEGTETLSRRRRPDASITCAVAEIVPDRQRRGERVIVSSALGTAVSVLTVADRRRPISSWWKEVWNPKH</sequence>
<protein>
    <submittedName>
        <fullName evidence="3">Late endosomal/lysosomal adaptor and MAPK and MTOR activator 5</fullName>
    </submittedName>
</protein>